<sequence length="292" mass="33716">MAKIAKLSNQHIRLEVDSQGAQMTSLKLKEDDLEYLWTADSEYWGRHAPILFPIVGKLKDDQYQLNGQSFDLTQHGFARDSEFELIEKTEDQLVYRLSSNPATLEKYPYQFELDLSYELVENEVKIKYRVKNKDEQKMYFSIGAHPGFNWPLEAGEKKHDYYLEFEKAEKVAAYYLEEGLLTNEHESFLVNSKVKNLIPELFNNDALIFKNLSSEEVSLKSKQSAREVTVSFEGFPYLGIWSKSPEAPFICIEPWYGIADLKDSKGNLKEKKGINSIDPGAEFVCEHSIKIK</sequence>
<proteinExistence type="predicted"/>
<evidence type="ECO:0000313" key="1">
    <source>
        <dbReference type="EMBL" id="MBM7556083.1"/>
    </source>
</evidence>
<dbReference type="EMBL" id="JAFBDQ010000004">
    <property type="protein sequence ID" value="MBM7556083.1"/>
    <property type="molecule type" value="Genomic_DNA"/>
</dbReference>
<name>A0A938XRI5_9FIRM</name>
<dbReference type="InterPro" id="IPR037481">
    <property type="entry name" value="LacX"/>
</dbReference>
<dbReference type="AlphaFoldDB" id="A0A938XRI5"/>
<dbReference type="CDD" id="cd09024">
    <property type="entry name" value="Aldose_epim_lacX"/>
    <property type="match status" value="1"/>
</dbReference>
<dbReference type="SUPFAM" id="SSF74650">
    <property type="entry name" value="Galactose mutarotase-like"/>
    <property type="match status" value="1"/>
</dbReference>
<comment type="caution">
    <text evidence="1">The sequence shown here is derived from an EMBL/GenBank/DDBJ whole genome shotgun (WGS) entry which is preliminary data.</text>
</comment>
<accession>A0A938XRI5</accession>
<dbReference type="RefSeq" id="WP_204700800.1">
    <property type="nucleotide sequence ID" value="NZ_JAFBDQ010000004.1"/>
</dbReference>
<dbReference type="PANTHER" id="PTHR11122:SF13">
    <property type="entry name" value="GLUCOSE-6-PHOSPHATE 1-EPIMERASE"/>
    <property type="match status" value="1"/>
</dbReference>
<dbReference type="InterPro" id="IPR008183">
    <property type="entry name" value="Aldose_1/G6P_1-epimerase"/>
</dbReference>
<gene>
    <name evidence="1" type="ORF">JOC47_000919</name>
</gene>
<protein>
    <submittedName>
        <fullName evidence="1">Galactose mutarotase-like enzyme</fullName>
    </submittedName>
</protein>
<dbReference type="Proteomes" id="UP000774000">
    <property type="component" value="Unassembled WGS sequence"/>
</dbReference>
<evidence type="ECO:0000313" key="2">
    <source>
        <dbReference type="Proteomes" id="UP000774000"/>
    </source>
</evidence>
<organism evidence="1 2">
    <name type="scientific">Halanaerobacter jeridensis</name>
    <dbReference type="NCBI Taxonomy" id="706427"/>
    <lineage>
        <taxon>Bacteria</taxon>
        <taxon>Bacillati</taxon>
        <taxon>Bacillota</taxon>
        <taxon>Clostridia</taxon>
        <taxon>Halanaerobiales</taxon>
        <taxon>Halobacteroidaceae</taxon>
        <taxon>Halanaerobacter</taxon>
    </lineage>
</organism>
<dbReference type="InterPro" id="IPR011013">
    <property type="entry name" value="Gal_mutarotase_sf_dom"/>
</dbReference>
<dbReference type="GO" id="GO:0030246">
    <property type="term" value="F:carbohydrate binding"/>
    <property type="evidence" value="ECO:0007669"/>
    <property type="project" value="InterPro"/>
</dbReference>
<dbReference type="Gene3D" id="2.70.98.10">
    <property type="match status" value="1"/>
</dbReference>
<dbReference type="PANTHER" id="PTHR11122">
    <property type="entry name" value="APOSPORY-ASSOCIATED PROTEIN C-RELATED"/>
    <property type="match status" value="1"/>
</dbReference>
<dbReference type="InterPro" id="IPR014718">
    <property type="entry name" value="GH-type_carb-bd"/>
</dbReference>
<dbReference type="GO" id="GO:0005975">
    <property type="term" value="P:carbohydrate metabolic process"/>
    <property type="evidence" value="ECO:0007669"/>
    <property type="project" value="InterPro"/>
</dbReference>
<keyword evidence="2" id="KW-1185">Reference proteome</keyword>
<reference evidence="1" key="1">
    <citation type="submission" date="2021-01" db="EMBL/GenBank/DDBJ databases">
        <title>Genomic Encyclopedia of Type Strains, Phase IV (KMG-IV): sequencing the most valuable type-strain genomes for metagenomic binning, comparative biology and taxonomic classification.</title>
        <authorList>
            <person name="Goeker M."/>
        </authorList>
    </citation>
    <scope>NUCLEOTIDE SEQUENCE</scope>
    <source>
        <strain evidence="1">DSM 23230</strain>
    </source>
</reference>
<dbReference type="Pfam" id="PF01263">
    <property type="entry name" value="Aldose_epim"/>
    <property type="match status" value="1"/>
</dbReference>
<dbReference type="GO" id="GO:0016853">
    <property type="term" value="F:isomerase activity"/>
    <property type="evidence" value="ECO:0007669"/>
    <property type="project" value="InterPro"/>
</dbReference>